<keyword evidence="3" id="KW-1185">Reference proteome</keyword>
<dbReference type="InterPro" id="IPR045794">
    <property type="entry name" value="Trypco1"/>
</dbReference>
<evidence type="ECO:0000313" key="2">
    <source>
        <dbReference type="EMBL" id="QTR50056.1"/>
    </source>
</evidence>
<dbReference type="EMBL" id="CP072800">
    <property type="protein sequence ID" value="QTR50056.1"/>
    <property type="molecule type" value="Genomic_DNA"/>
</dbReference>
<proteinExistence type="predicted"/>
<dbReference type="Pfam" id="PF19493">
    <property type="entry name" value="Trypco1"/>
    <property type="match status" value="1"/>
</dbReference>
<sequence length="104" mass="11308">MTKHLIEYPLANGETLYVEAETTENELSRISNSDGKETSAQKFEDALNKTEPALAAVANLMKKLQPSEAQVEVGFKFSAKAGVILASADSEATFKVTLKWKTDA</sequence>
<feature type="domain" description="Trypsin-co-occurring" evidence="1">
    <location>
        <begin position="9"/>
        <end position="101"/>
    </location>
</feature>
<name>A0ABX7X379_9GAMM</name>
<evidence type="ECO:0000259" key="1">
    <source>
        <dbReference type="Pfam" id="PF19493"/>
    </source>
</evidence>
<dbReference type="NCBIfam" id="NF041216">
    <property type="entry name" value="CU044_2847_fam"/>
    <property type="match status" value="1"/>
</dbReference>
<evidence type="ECO:0000313" key="3">
    <source>
        <dbReference type="Proteomes" id="UP000672027"/>
    </source>
</evidence>
<gene>
    <name evidence="2" type="ORF">J8380_00250</name>
</gene>
<dbReference type="RefSeq" id="WP_210226889.1">
    <property type="nucleotide sequence ID" value="NZ_CP072800.1"/>
</dbReference>
<protein>
    <recommendedName>
        <fullName evidence="1">Trypsin-co-occurring domain-containing protein</fullName>
    </recommendedName>
</protein>
<accession>A0ABX7X379</accession>
<organism evidence="2 3">
    <name type="scientific">Candidatus Thiothrix anitrata</name>
    <dbReference type="NCBI Taxonomy" id="2823902"/>
    <lineage>
        <taxon>Bacteria</taxon>
        <taxon>Pseudomonadati</taxon>
        <taxon>Pseudomonadota</taxon>
        <taxon>Gammaproteobacteria</taxon>
        <taxon>Thiotrichales</taxon>
        <taxon>Thiotrichaceae</taxon>
        <taxon>Thiothrix</taxon>
    </lineage>
</organism>
<dbReference type="Proteomes" id="UP000672027">
    <property type="component" value="Chromosome"/>
</dbReference>
<reference evidence="2 3" key="1">
    <citation type="submission" date="2021-04" db="EMBL/GenBank/DDBJ databases">
        <title>Genomics, taxonomy and metabolism of representatives of sulfur bacteria of the genus Thiothrix: Thiothrix fructosivorans QT, Thiothrix unzii A1T and three new species, Thiothrix subterranea sp. nov., Thiothrix litoralis sp. nov. and 'Candidatus Thiothrix anitrata' sp. nov.</title>
        <authorList>
            <person name="Ravin N.V."/>
            <person name="Smolyakov D."/>
            <person name="Rudenko T.S."/>
            <person name="Mardanov A.V."/>
            <person name="Beletsky A.V."/>
            <person name="Markov N.D."/>
            <person name="Fomenkov A.I."/>
            <person name="Roberts R.J."/>
            <person name="Karnachuk O.V."/>
            <person name="Novikov A."/>
            <person name="Grabovich M.Y."/>
        </authorList>
    </citation>
    <scope>NUCLEOTIDE SEQUENCE [LARGE SCALE GENOMIC DNA]</scope>
    <source>
        <strain evidence="2 3">A52</strain>
    </source>
</reference>